<evidence type="ECO:0000313" key="8">
    <source>
        <dbReference type="EMBL" id="MDA0160076.1"/>
    </source>
</evidence>
<dbReference type="SUPFAM" id="SSF88659">
    <property type="entry name" value="Sigma3 and sigma4 domains of RNA polymerase sigma factors"/>
    <property type="match status" value="1"/>
</dbReference>
<dbReference type="InterPro" id="IPR007627">
    <property type="entry name" value="RNA_pol_sigma70_r2"/>
</dbReference>
<dbReference type="Gene3D" id="1.10.10.10">
    <property type="entry name" value="Winged helix-like DNA-binding domain superfamily/Winged helix DNA-binding domain"/>
    <property type="match status" value="1"/>
</dbReference>
<evidence type="ECO:0000259" key="7">
    <source>
        <dbReference type="Pfam" id="PF08281"/>
    </source>
</evidence>
<comment type="caution">
    <text evidence="8">The sequence shown here is derived from an EMBL/GenBank/DDBJ whole genome shotgun (WGS) entry which is preliminary data.</text>
</comment>
<dbReference type="AlphaFoldDB" id="A0A9X3MQM6"/>
<dbReference type="NCBIfam" id="TIGR02937">
    <property type="entry name" value="sigma70-ECF"/>
    <property type="match status" value="1"/>
</dbReference>
<dbReference type="GO" id="GO:0016987">
    <property type="term" value="F:sigma factor activity"/>
    <property type="evidence" value="ECO:0007669"/>
    <property type="project" value="UniProtKB-KW"/>
</dbReference>
<feature type="domain" description="RNA polymerase sigma-70 region 2" evidence="6">
    <location>
        <begin position="20"/>
        <end position="86"/>
    </location>
</feature>
<proteinExistence type="inferred from homology"/>
<comment type="similarity">
    <text evidence="1">Belongs to the sigma-70 factor family. ECF subfamily.</text>
</comment>
<feature type="domain" description="RNA polymerase sigma factor 70 region 4 type 2" evidence="7">
    <location>
        <begin position="120"/>
        <end position="168"/>
    </location>
</feature>
<keyword evidence="5" id="KW-0804">Transcription</keyword>
<keyword evidence="4" id="KW-0238">DNA-binding</keyword>
<keyword evidence="9" id="KW-1185">Reference proteome</keyword>
<gene>
    <name evidence="8" type="ORF">OM076_07370</name>
</gene>
<evidence type="ECO:0000313" key="9">
    <source>
        <dbReference type="Proteomes" id="UP001149140"/>
    </source>
</evidence>
<dbReference type="GO" id="GO:0003677">
    <property type="term" value="F:DNA binding"/>
    <property type="evidence" value="ECO:0007669"/>
    <property type="project" value="UniProtKB-KW"/>
</dbReference>
<evidence type="ECO:0000256" key="5">
    <source>
        <dbReference type="ARBA" id="ARBA00023163"/>
    </source>
</evidence>
<keyword evidence="2" id="KW-0805">Transcription regulation</keyword>
<dbReference type="Gene3D" id="1.10.1740.10">
    <property type="match status" value="1"/>
</dbReference>
<evidence type="ECO:0000256" key="4">
    <source>
        <dbReference type="ARBA" id="ARBA00023125"/>
    </source>
</evidence>
<dbReference type="InterPro" id="IPR014284">
    <property type="entry name" value="RNA_pol_sigma-70_dom"/>
</dbReference>
<evidence type="ECO:0000256" key="3">
    <source>
        <dbReference type="ARBA" id="ARBA00023082"/>
    </source>
</evidence>
<dbReference type="Pfam" id="PF04542">
    <property type="entry name" value="Sigma70_r2"/>
    <property type="match status" value="1"/>
</dbReference>
<evidence type="ECO:0000256" key="1">
    <source>
        <dbReference type="ARBA" id="ARBA00010641"/>
    </source>
</evidence>
<dbReference type="InterPro" id="IPR039425">
    <property type="entry name" value="RNA_pol_sigma-70-like"/>
</dbReference>
<dbReference type="InterPro" id="IPR013324">
    <property type="entry name" value="RNA_pol_sigma_r3/r4-like"/>
</dbReference>
<dbReference type="PANTHER" id="PTHR43133">
    <property type="entry name" value="RNA POLYMERASE ECF-TYPE SIGMA FACTO"/>
    <property type="match status" value="1"/>
</dbReference>
<keyword evidence="3" id="KW-0731">Sigma factor</keyword>
<evidence type="ECO:0000259" key="6">
    <source>
        <dbReference type="Pfam" id="PF04542"/>
    </source>
</evidence>
<dbReference type="SUPFAM" id="SSF88946">
    <property type="entry name" value="Sigma2 domain of RNA polymerase sigma factors"/>
    <property type="match status" value="1"/>
</dbReference>
<protein>
    <submittedName>
        <fullName evidence="8">RNA polymerase sigma factor</fullName>
    </submittedName>
</protein>
<dbReference type="InterPro" id="IPR013249">
    <property type="entry name" value="RNA_pol_sigma70_r4_t2"/>
</dbReference>
<evidence type="ECO:0000256" key="2">
    <source>
        <dbReference type="ARBA" id="ARBA00023015"/>
    </source>
</evidence>
<dbReference type="GO" id="GO:0006352">
    <property type="term" value="P:DNA-templated transcription initiation"/>
    <property type="evidence" value="ECO:0007669"/>
    <property type="project" value="InterPro"/>
</dbReference>
<dbReference type="PANTHER" id="PTHR43133:SF8">
    <property type="entry name" value="RNA POLYMERASE SIGMA FACTOR HI_1459-RELATED"/>
    <property type="match status" value="1"/>
</dbReference>
<dbReference type="InterPro" id="IPR013325">
    <property type="entry name" value="RNA_pol_sigma_r2"/>
</dbReference>
<name>A0A9X3MQM6_9ACTN</name>
<reference evidence="8" key="1">
    <citation type="submission" date="2022-10" db="EMBL/GenBank/DDBJ databases">
        <title>The WGS of Solirubrobacter ginsenosidimutans DSM 21036.</title>
        <authorList>
            <person name="Jiang Z."/>
        </authorList>
    </citation>
    <scope>NUCLEOTIDE SEQUENCE</scope>
    <source>
        <strain evidence="8">DSM 21036</strain>
    </source>
</reference>
<sequence length="183" mass="20726">MSSASHISHRGLGADAIVELYRRLRPRLVHFFLRRTRDLDTACDLVGETFARALEHARRFRGGPDADPWVWGIARNVLAEHVRRDRVEQRGLHRLTLERTETTAELRDERAGDEPGPAVQALATLVVDQRDALHLRVVEQLDYEVVARRLGISEPTARARVSRGLRKLALSLDGGHNLNGWTH</sequence>
<dbReference type="Proteomes" id="UP001149140">
    <property type="component" value="Unassembled WGS sequence"/>
</dbReference>
<accession>A0A9X3MQM6</accession>
<dbReference type="Pfam" id="PF08281">
    <property type="entry name" value="Sigma70_r4_2"/>
    <property type="match status" value="1"/>
</dbReference>
<organism evidence="8 9">
    <name type="scientific">Solirubrobacter ginsenosidimutans</name>
    <dbReference type="NCBI Taxonomy" id="490573"/>
    <lineage>
        <taxon>Bacteria</taxon>
        <taxon>Bacillati</taxon>
        <taxon>Actinomycetota</taxon>
        <taxon>Thermoleophilia</taxon>
        <taxon>Solirubrobacterales</taxon>
        <taxon>Solirubrobacteraceae</taxon>
        <taxon>Solirubrobacter</taxon>
    </lineage>
</organism>
<dbReference type="EMBL" id="JAPDOD010000004">
    <property type="protein sequence ID" value="MDA0160076.1"/>
    <property type="molecule type" value="Genomic_DNA"/>
</dbReference>
<dbReference type="InterPro" id="IPR036388">
    <property type="entry name" value="WH-like_DNA-bd_sf"/>
</dbReference>